<evidence type="ECO:0000313" key="5">
    <source>
        <dbReference type="EMBL" id="GHP08977.1"/>
    </source>
</evidence>
<dbReference type="AlphaFoldDB" id="A0A830HVP5"/>
<gene>
    <name evidence="5" type="ORF">PPROV_000771400</name>
</gene>
<dbReference type="Pfam" id="PF13355">
    <property type="entry name" value="ARC6-like_IMS"/>
    <property type="match status" value="1"/>
</dbReference>
<dbReference type="GO" id="GO:0010020">
    <property type="term" value="P:chloroplast fission"/>
    <property type="evidence" value="ECO:0007669"/>
    <property type="project" value="TreeGrafter"/>
</dbReference>
<dbReference type="Pfam" id="PF23468">
    <property type="entry name" value="ARC6"/>
    <property type="match status" value="1"/>
</dbReference>
<feature type="region of interest" description="Disordered" evidence="1">
    <location>
        <begin position="222"/>
        <end position="259"/>
    </location>
</feature>
<accession>A0A830HVP5</accession>
<dbReference type="EMBL" id="BNJQ01000023">
    <property type="protein sequence ID" value="GHP08977.1"/>
    <property type="molecule type" value="Genomic_DNA"/>
</dbReference>
<feature type="domain" description="Plastid division protein CDP1-like 1st alpha solenoid" evidence="4">
    <location>
        <begin position="329"/>
        <end position="474"/>
    </location>
</feature>
<evidence type="ECO:0000259" key="3">
    <source>
        <dbReference type="Pfam" id="PF23468"/>
    </source>
</evidence>
<dbReference type="InterPro" id="IPR057137">
    <property type="entry name" value="CDP1-like_a_solenoid_2"/>
</dbReference>
<evidence type="ECO:0008006" key="7">
    <source>
        <dbReference type="Google" id="ProtNLM"/>
    </source>
</evidence>
<feature type="region of interest" description="Disordered" evidence="1">
    <location>
        <begin position="11"/>
        <end position="74"/>
    </location>
</feature>
<evidence type="ECO:0000313" key="6">
    <source>
        <dbReference type="Proteomes" id="UP000660262"/>
    </source>
</evidence>
<sequence>MILKALRDLFVGNDDDDNNNNNNNGGDGNNNNGGDDDHDGYYGGGGGNDDDDDDDLPGDLVDDDDDDDDEEDDQVRVRYRAALNAYNRARRGNDAIPPARIKRYPTCVKRGTRVVESGSAAPAAYAVASGSSSRHGFGINVAGVGHVNLSTAPPGCGMDVRKVLTRSNTTEGVAGGTSTELEELAAISRVLNGLNPPPASSSPGDSSFAELVQKAYAQLVDDAASPSTSGAASVAEDDADADDDDNDNTTTDDDDASSPAEIVGFSEHAVAFRNALLKQARDTLLDEELREAYLAAVKARQEDERSTTGNDDRDQQTTTSTTTGGVLLDVNWDDVPGALCALQEVGCMDDVQTHGRAYLYGAPGLEPAAKSDPGRRDAALALALVYCERSRDSLQATPPRVADGCRKLEEALRVLQEEGGDDLAPALQLQVYELLNRNLVRYVLELLALPLDDSHQRERREGLRSLRRVVWGTGLDFANAAKPEQGPNARLVDFLRAASKHMTTYELMALYSEASESRPLPRQLSVIFARAYLARGWVDRRPSLIREAMELCAVAGDDDTGAAIGRATAALLLGQPEDALERLKGAELSVRRVLRQADANAGDEGALQAVCALCQGHLMRDVLPAFRDTFYATQMVNSRGDDADEEGGESRPVAATRAVPEEDSRLEEGGLVPPGSLDDWFADPHVRWFCRREEDVVLPIPARLSRLLGDSVSMPRAAYRAIVSGSDDATQRYLAAGTPAPPDAREDAAAAAAAVAPDAPAPADEMRARALGQAMLLVGAAVLAGLKFDVVPRAMQFMDEVTRKPGTSSTWRSATASQNAARAELSVKGRSEQAKQATTEKSVKGRSEQAKQAETEKSVKGRSEQAKQATLTKMQAHEVIESWQKIKNEALGPKHSIARLDEILEGPMKEHWRARAKHVRNMGWRWDYSLLSLTIEGVELNSKFDRAVVLASIDESAVLREGAAPKTNGRQSDERADSYNSSYRVRYELLRTKGKWKICGGRVLY</sequence>
<keyword evidence="6" id="KW-1185">Reference proteome</keyword>
<dbReference type="Pfam" id="PF25515">
    <property type="entry name" value="Arm_PDR"/>
    <property type="match status" value="1"/>
</dbReference>
<dbReference type="PANTHER" id="PTHR33925:SF1">
    <property type="entry name" value="PROTEIN ACCUMULATION AND REPLICATION OF CHLOROPLASTS 6, CHLOROPLASTIC"/>
    <property type="match status" value="1"/>
</dbReference>
<feature type="domain" description="Plastid division protein CDP1-like 2nd alpha solenoid" evidence="3">
    <location>
        <begin position="501"/>
        <end position="629"/>
    </location>
</feature>
<evidence type="ECO:0000259" key="2">
    <source>
        <dbReference type="Pfam" id="PF13355"/>
    </source>
</evidence>
<name>A0A830HVP5_9CHLO</name>
<organism evidence="5 6">
    <name type="scientific">Pycnococcus provasolii</name>
    <dbReference type="NCBI Taxonomy" id="41880"/>
    <lineage>
        <taxon>Eukaryota</taxon>
        <taxon>Viridiplantae</taxon>
        <taxon>Chlorophyta</taxon>
        <taxon>Pseudoscourfieldiophyceae</taxon>
        <taxon>Pseudoscourfieldiales</taxon>
        <taxon>Pycnococcaceae</taxon>
        <taxon>Pycnococcus</taxon>
    </lineage>
</organism>
<feature type="region of interest" description="Disordered" evidence="1">
    <location>
        <begin position="803"/>
        <end position="866"/>
    </location>
</feature>
<feature type="compositionally biased region" description="Basic and acidic residues" evidence="1">
    <location>
        <begin position="299"/>
        <end position="315"/>
    </location>
</feature>
<feature type="compositionally biased region" description="Acidic residues" evidence="1">
    <location>
        <begin position="48"/>
        <end position="73"/>
    </location>
</feature>
<feature type="compositionally biased region" description="Acidic residues" evidence="1">
    <location>
        <begin position="235"/>
        <end position="256"/>
    </location>
</feature>
<feature type="domain" description="Plastid division protein CDP1-like IMS" evidence="2">
    <location>
        <begin position="876"/>
        <end position="999"/>
    </location>
</feature>
<feature type="region of interest" description="Disordered" evidence="1">
    <location>
        <begin position="298"/>
        <end position="322"/>
    </location>
</feature>
<dbReference type="InterPro" id="IPR058032">
    <property type="entry name" value="CDP1-like_a_solenoid_1"/>
</dbReference>
<feature type="region of interest" description="Disordered" evidence="1">
    <location>
        <begin position="639"/>
        <end position="673"/>
    </location>
</feature>
<reference evidence="5" key="1">
    <citation type="submission" date="2020-10" db="EMBL/GenBank/DDBJ databases">
        <title>Unveiling of a novel bifunctional photoreceptor, Dualchrome1, isolated from a cosmopolitan green alga.</title>
        <authorList>
            <person name="Suzuki S."/>
            <person name="Kawachi M."/>
        </authorList>
    </citation>
    <scope>NUCLEOTIDE SEQUENCE</scope>
    <source>
        <strain evidence="5">NIES 2893</strain>
    </source>
</reference>
<dbReference type="Proteomes" id="UP000660262">
    <property type="component" value="Unassembled WGS sequence"/>
</dbReference>
<evidence type="ECO:0000256" key="1">
    <source>
        <dbReference type="SAM" id="MobiDB-lite"/>
    </source>
</evidence>
<proteinExistence type="predicted"/>
<dbReference type="PANTHER" id="PTHR33925">
    <property type="entry name" value="PLASTID DIVISION PROTEIN CDP1, CHLOROPLASTIC-RELATED"/>
    <property type="match status" value="1"/>
</dbReference>
<protein>
    <recommendedName>
        <fullName evidence="7">ARC6 IMS domain-containing protein</fullName>
    </recommendedName>
</protein>
<comment type="caution">
    <text evidence="5">The sequence shown here is derived from an EMBL/GenBank/DDBJ whole genome shotgun (WGS) entry which is preliminary data.</text>
</comment>
<feature type="compositionally biased region" description="Basic and acidic residues" evidence="1">
    <location>
        <begin position="841"/>
        <end position="865"/>
    </location>
</feature>
<feature type="compositionally biased region" description="Low complexity" evidence="1">
    <location>
        <begin position="19"/>
        <end position="33"/>
    </location>
</feature>
<dbReference type="InterPro" id="IPR044685">
    <property type="entry name" value="CPD1-like"/>
</dbReference>
<dbReference type="GO" id="GO:0009706">
    <property type="term" value="C:chloroplast inner membrane"/>
    <property type="evidence" value="ECO:0007669"/>
    <property type="project" value="TreeGrafter"/>
</dbReference>
<feature type="compositionally biased region" description="Basic and acidic residues" evidence="1">
    <location>
        <begin position="659"/>
        <end position="668"/>
    </location>
</feature>
<dbReference type="InterPro" id="IPR025344">
    <property type="entry name" value="CDP1-like_IMS"/>
</dbReference>
<feature type="compositionally biased region" description="Polar residues" evidence="1">
    <location>
        <begin position="805"/>
        <end position="820"/>
    </location>
</feature>
<evidence type="ECO:0000259" key="4">
    <source>
        <dbReference type="Pfam" id="PF25515"/>
    </source>
</evidence>
<dbReference type="OrthoDB" id="512200at2759"/>